<keyword evidence="2" id="KW-1185">Reference proteome</keyword>
<name>A0ABM5STS4_9BURK</name>
<protein>
    <recommendedName>
        <fullName evidence="3">Opioid growth factor receptor (OGFr) conserved domain-containing protein</fullName>
    </recommendedName>
</protein>
<dbReference type="Proteomes" id="UP000035085">
    <property type="component" value="Chromosome"/>
</dbReference>
<accession>A0ABM5STS4</accession>
<sequence length="178" mass="19841">MLLSSIPELSLVVPSDMDEASRASATPDIAQDLAGVVNFTEPLGPLPFPPVPPDPDTAFRFQSDFLGLSEDLSADIVMHWARAVQRGGGTPQWRAFVAQWQQTMPGQHKRYALFRLLIHRFGQLDPRLRLPALACFLADGPQGHAAVQRHWQRIGLGKFARGQWPTVQRMLREAGLLR</sequence>
<organism evidence="1 2">
    <name type="scientific">Pandoraea vervacti</name>
    <dbReference type="NCBI Taxonomy" id="656178"/>
    <lineage>
        <taxon>Bacteria</taxon>
        <taxon>Pseudomonadati</taxon>
        <taxon>Pseudomonadota</taxon>
        <taxon>Betaproteobacteria</taxon>
        <taxon>Burkholderiales</taxon>
        <taxon>Burkholderiaceae</taxon>
        <taxon>Pandoraea</taxon>
    </lineage>
</organism>
<evidence type="ECO:0000313" key="2">
    <source>
        <dbReference type="Proteomes" id="UP000035085"/>
    </source>
</evidence>
<evidence type="ECO:0000313" key="1">
    <source>
        <dbReference type="EMBL" id="AJP55843.1"/>
    </source>
</evidence>
<reference evidence="2" key="1">
    <citation type="submission" date="2015-02" db="EMBL/GenBank/DDBJ databases">
        <title>Complete Genome Sequencing of Pandoraea vervacti NS15 sp. nov.</title>
        <authorList>
            <person name="Chan K.-G."/>
        </authorList>
    </citation>
    <scope>NUCLEOTIDE SEQUENCE [LARGE SCALE GENOMIC DNA]</scope>
    <source>
        <strain evidence="2">NS15</strain>
    </source>
</reference>
<proteinExistence type="predicted"/>
<dbReference type="RefSeq" id="WP_044453192.1">
    <property type="nucleotide sequence ID" value="NZ_CP010897.2"/>
</dbReference>
<evidence type="ECO:0008006" key="3">
    <source>
        <dbReference type="Google" id="ProtNLM"/>
    </source>
</evidence>
<gene>
    <name evidence="1" type="ORF">UC34_00250</name>
</gene>
<dbReference type="EMBL" id="CP010897">
    <property type="protein sequence ID" value="AJP55843.1"/>
    <property type="molecule type" value="Genomic_DNA"/>
</dbReference>